<dbReference type="PROSITE" id="PS50887">
    <property type="entry name" value="GGDEF"/>
    <property type="match status" value="1"/>
</dbReference>
<dbReference type="NCBIfam" id="TIGR00254">
    <property type="entry name" value="GGDEF"/>
    <property type="match status" value="1"/>
</dbReference>
<dbReference type="PANTHER" id="PTHR44757:SF2">
    <property type="entry name" value="BIOFILM ARCHITECTURE MAINTENANCE PROTEIN MBAA"/>
    <property type="match status" value="1"/>
</dbReference>
<evidence type="ECO:0000313" key="3">
    <source>
        <dbReference type="Proteomes" id="UP001151002"/>
    </source>
</evidence>
<dbReference type="PANTHER" id="PTHR44757">
    <property type="entry name" value="DIGUANYLATE CYCLASE DGCP"/>
    <property type="match status" value="1"/>
</dbReference>
<name>A0ABT4B4W0_9ACTN</name>
<feature type="domain" description="GGDEF" evidence="1">
    <location>
        <begin position="68"/>
        <end position="200"/>
    </location>
</feature>
<evidence type="ECO:0000259" key="1">
    <source>
        <dbReference type="PROSITE" id="PS50887"/>
    </source>
</evidence>
<dbReference type="InterPro" id="IPR029787">
    <property type="entry name" value="Nucleotide_cyclase"/>
</dbReference>
<dbReference type="Gene3D" id="3.30.70.270">
    <property type="match status" value="1"/>
</dbReference>
<dbReference type="CDD" id="cd01949">
    <property type="entry name" value="GGDEF"/>
    <property type="match status" value="1"/>
</dbReference>
<dbReference type="EMBL" id="JAPNTZ010000009">
    <property type="protein sequence ID" value="MCY1141524.1"/>
    <property type="molecule type" value="Genomic_DNA"/>
</dbReference>
<dbReference type="InterPro" id="IPR052155">
    <property type="entry name" value="Biofilm_reg_signaling"/>
</dbReference>
<gene>
    <name evidence="2" type="ORF">OWR29_26300</name>
</gene>
<dbReference type="Pfam" id="PF00990">
    <property type="entry name" value="GGDEF"/>
    <property type="match status" value="1"/>
</dbReference>
<dbReference type="SUPFAM" id="SSF55073">
    <property type="entry name" value="Nucleotide cyclase"/>
    <property type="match status" value="1"/>
</dbReference>
<comment type="caution">
    <text evidence="2">The sequence shown here is derived from an EMBL/GenBank/DDBJ whole genome shotgun (WGS) entry which is preliminary data.</text>
</comment>
<organism evidence="2 3">
    <name type="scientific">Paractinoplanes pyxinae</name>
    <dbReference type="NCBI Taxonomy" id="2997416"/>
    <lineage>
        <taxon>Bacteria</taxon>
        <taxon>Bacillati</taxon>
        <taxon>Actinomycetota</taxon>
        <taxon>Actinomycetes</taxon>
        <taxon>Micromonosporales</taxon>
        <taxon>Micromonosporaceae</taxon>
        <taxon>Paractinoplanes</taxon>
    </lineage>
</organism>
<protein>
    <submittedName>
        <fullName evidence="2">GGDEF domain-containing protein</fullName>
    </submittedName>
</protein>
<reference evidence="2" key="1">
    <citation type="submission" date="2022-11" db="EMBL/GenBank/DDBJ databases">
        <authorList>
            <person name="Somphong A."/>
            <person name="Phongsopitanun W."/>
        </authorList>
    </citation>
    <scope>NUCLEOTIDE SEQUENCE</scope>
    <source>
        <strain evidence="2">Pm04-4</strain>
    </source>
</reference>
<sequence>MSPILEVIVTACGGVLAGLAAAGPLVWHRQRLLNRWRYLAHRDDTTGLPNRRALLSALERALRTANGPGVGLIVLDLDGFKAINDQYGHQAGNEVLTAVGRRLSALIDPVALAARLSGDEFALLVTGDTNHIAYAASAAWSQVSRDPVAVAGTFRRVHASVGHATAEPGTTAAELLHAADIAMYEAKRTRGGIRAATGIPQGHYGRRYRDRPRH</sequence>
<proteinExistence type="predicted"/>
<dbReference type="RefSeq" id="WP_267565906.1">
    <property type="nucleotide sequence ID" value="NZ_JAPNTZ010000009.1"/>
</dbReference>
<evidence type="ECO:0000313" key="2">
    <source>
        <dbReference type="EMBL" id="MCY1141524.1"/>
    </source>
</evidence>
<keyword evidence="3" id="KW-1185">Reference proteome</keyword>
<dbReference type="Proteomes" id="UP001151002">
    <property type="component" value="Unassembled WGS sequence"/>
</dbReference>
<dbReference type="InterPro" id="IPR000160">
    <property type="entry name" value="GGDEF_dom"/>
</dbReference>
<dbReference type="InterPro" id="IPR043128">
    <property type="entry name" value="Rev_trsase/Diguanyl_cyclase"/>
</dbReference>
<accession>A0ABT4B4W0</accession>
<dbReference type="SMART" id="SM00267">
    <property type="entry name" value="GGDEF"/>
    <property type="match status" value="1"/>
</dbReference>